<gene>
    <name evidence="1" type="ORF">SPIL2461_LOCUS3719</name>
</gene>
<feature type="non-terminal residue" evidence="1">
    <location>
        <position position="1"/>
    </location>
</feature>
<protein>
    <submittedName>
        <fullName evidence="1">Uncharacterized protein</fullName>
    </submittedName>
</protein>
<evidence type="ECO:0000313" key="1">
    <source>
        <dbReference type="EMBL" id="CAE7234283.1"/>
    </source>
</evidence>
<evidence type="ECO:0000313" key="2">
    <source>
        <dbReference type="Proteomes" id="UP000649617"/>
    </source>
</evidence>
<sequence length="55" mass="6077">AFRDKAHPFPTCRRGWMATAVISPAKIRGSKLTPTPWIQVRALTSAVLPTKRMSA</sequence>
<keyword evidence="2" id="KW-1185">Reference proteome</keyword>
<dbReference type="AlphaFoldDB" id="A0A812KQ37"/>
<dbReference type="Proteomes" id="UP000649617">
    <property type="component" value="Unassembled WGS sequence"/>
</dbReference>
<dbReference type="EMBL" id="CAJNIZ010004599">
    <property type="protein sequence ID" value="CAE7234283.1"/>
    <property type="molecule type" value="Genomic_DNA"/>
</dbReference>
<feature type="non-terminal residue" evidence="1">
    <location>
        <position position="55"/>
    </location>
</feature>
<accession>A0A812KQ37</accession>
<organism evidence="1 2">
    <name type="scientific">Symbiodinium pilosum</name>
    <name type="common">Dinoflagellate</name>
    <dbReference type="NCBI Taxonomy" id="2952"/>
    <lineage>
        <taxon>Eukaryota</taxon>
        <taxon>Sar</taxon>
        <taxon>Alveolata</taxon>
        <taxon>Dinophyceae</taxon>
        <taxon>Suessiales</taxon>
        <taxon>Symbiodiniaceae</taxon>
        <taxon>Symbiodinium</taxon>
    </lineage>
</organism>
<name>A0A812KQ37_SYMPI</name>
<comment type="caution">
    <text evidence="1">The sequence shown here is derived from an EMBL/GenBank/DDBJ whole genome shotgun (WGS) entry which is preliminary data.</text>
</comment>
<reference evidence="1" key="1">
    <citation type="submission" date="2021-02" db="EMBL/GenBank/DDBJ databases">
        <authorList>
            <person name="Dougan E. K."/>
            <person name="Rhodes N."/>
            <person name="Thang M."/>
            <person name="Chan C."/>
        </authorList>
    </citation>
    <scope>NUCLEOTIDE SEQUENCE</scope>
</reference>
<proteinExistence type="predicted"/>